<feature type="compositionally biased region" description="Acidic residues" evidence="1">
    <location>
        <begin position="141"/>
        <end position="150"/>
    </location>
</feature>
<keyword evidence="3" id="KW-1185">Reference proteome</keyword>
<protein>
    <submittedName>
        <fullName evidence="2">Uncharacterized protein</fullName>
    </submittedName>
</protein>
<feature type="compositionally biased region" description="Polar residues" evidence="1">
    <location>
        <begin position="96"/>
        <end position="111"/>
    </location>
</feature>
<accession>A0ABR4C9P1</accession>
<feature type="region of interest" description="Disordered" evidence="1">
    <location>
        <begin position="319"/>
        <end position="466"/>
    </location>
</feature>
<name>A0ABR4C9P1_9HELO</name>
<sequence>MRPQEEAKMPAKKTPTKEGRPANSRPAPSSFEPTDGGDETPTPSKKKRTIAEIVESATAKVSPDKVAKPASMVPFRHKWMKKTNSKGVPFAEIEMTSDSANTYEDGSSKTPKSAKGKSRAVGLPPAMSAFGTPVTPRKDEDSDSEDEYDESQGVKEEAYMDAEGKIGKFGPRAMNTIEKARRKLKTEEGVTDPNGRSVGRKLVMWHRPRMMEKLILHTQYECHKKGIQIPWDDVVHRLSPGSSGPSATQMLNKLRDVLVTEGHMIPPVLGKSGAPVDPTLRGYIRDMEADIPTTTKAVRWSDNVRDLKESLVVPGLIRGSGKYRKTPKSDRVTVPSDYDNLGPGQRRDRKPAEVTQWAAEQRALKGSARKVKTEERSTRIGSARKRANKDSQDDSDSEVDPAELDSDEDYDPERKKSSNRRRKISEDWSSQNPYTSPTPKSRKKFSKYAIPSESEDDEKKDKNSLVVKLRIPSGGLEDFESGVSGKKPKNVGYFEPPKRLFKEELMKSSKQIRSTGGADHGVKRDIDDRVKESSSYQGLELHGTLGSYMQALKDGKDPSLNRHGFKDAKSIYNKCTENPDAESLLIPEEAEALSVHREALATGQLPVESIEGNDADRYAGFNRQAGGNNEDAPFDFDDQAHGYGNTHSAMQYQQHPSQSFSGSSFHPNSFNSQSTSFGSQFHDNYQTGNYAENNYEVRGGGGFTEMEGMVPSSDFDIPGQNQAHSMAGSRMVPPGQRVIYEDSPEPSSNGNEDELQAEREESPAPWMATAVRNPFDDPPTENRPDGDYYMHDVHHEQQSNDGDHESVGGFANY</sequence>
<evidence type="ECO:0000313" key="2">
    <source>
        <dbReference type="EMBL" id="KAL2066660.1"/>
    </source>
</evidence>
<proteinExistence type="predicted"/>
<feature type="compositionally biased region" description="Polar residues" evidence="1">
    <location>
        <begin position="427"/>
        <end position="439"/>
    </location>
</feature>
<comment type="caution">
    <text evidence="2">The sequence shown here is derived from an EMBL/GenBank/DDBJ whole genome shotgun (WGS) entry which is preliminary data.</text>
</comment>
<feature type="region of interest" description="Disordered" evidence="1">
    <location>
        <begin position="507"/>
        <end position="537"/>
    </location>
</feature>
<evidence type="ECO:0000313" key="3">
    <source>
        <dbReference type="Proteomes" id="UP001595075"/>
    </source>
</evidence>
<feature type="region of interest" description="Disordered" evidence="1">
    <location>
        <begin position="91"/>
        <end position="153"/>
    </location>
</feature>
<reference evidence="2 3" key="1">
    <citation type="journal article" date="2024" name="Commun. Biol.">
        <title>Comparative genomic analysis of thermophilic fungi reveals convergent evolutionary adaptations and gene losses.</title>
        <authorList>
            <person name="Steindorff A.S."/>
            <person name="Aguilar-Pontes M.V."/>
            <person name="Robinson A.J."/>
            <person name="Andreopoulos B."/>
            <person name="LaButti K."/>
            <person name="Kuo A."/>
            <person name="Mondo S."/>
            <person name="Riley R."/>
            <person name="Otillar R."/>
            <person name="Haridas S."/>
            <person name="Lipzen A."/>
            <person name="Grimwood J."/>
            <person name="Schmutz J."/>
            <person name="Clum A."/>
            <person name="Reid I.D."/>
            <person name="Moisan M.C."/>
            <person name="Butler G."/>
            <person name="Nguyen T.T.M."/>
            <person name="Dewar K."/>
            <person name="Conant G."/>
            <person name="Drula E."/>
            <person name="Henrissat B."/>
            <person name="Hansel C."/>
            <person name="Singer S."/>
            <person name="Hutchinson M.I."/>
            <person name="de Vries R.P."/>
            <person name="Natvig D.O."/>
            <person name="Powell A.J."/>
            <person name="Tsang A."/>
            <person name="Grigoriev I.V."/>
        </authorList>
    </citation>
    <scope>NUCLEOTIDE SEQUENCE [LARGE SCALE GENOMIC DNA]</scope>
    <source>
        <strain evidence="2 3">CBS 494.80</strain>
    </source>
</reference>
<dbReference type="EMBL" id="JAZHXI010000011">
    <property type="protein sequence ID" value="KAL2066660.1"/>
    <property type="molecule type" value="Genomic_DNA"/>
</dbReference>
<gene>
    <name evidence="2" type="ORF">VTL71DRAFT_2732</name>
</gene>
<feature type="region of interest" description="Disordered" evidence="1">
    <location>
        <begin position="476"/>
        <end position="495"/>
    </location>
</feature>
<evidence type="ECO:0000256" key="1">
    <source>
        <dbReference type="SAM" id="MobiDB-lite"/>
    </source>
</evidence>
<feature type="compositionally biased region" description="Basic and acidic residues" evidence="1">
    <location>
        <begin position="780"/>
        <end position="806"/>
    </location>
</feature>
<feature type="compositionally biased region" description="Acidic residues" evidence="1">
    <location>
        <begin position="393"/>
        <end position="411"/>
    </location>
</feature>
<feature type="region of interest" description="Disordered" evidence="1">
    <location>
        <begin position="736"/>
        <end position="813"/>
    </location>
</feature>
<dbReference type="Proteomes" id="UP001595075">
    <property type="component" value="Unassembled WGS sequence"/>
</dbReference>
<feature type="compositionally biased region" description="Basic and acidic residues" evidence="1">
    <location>
        <begin position="520"/>
        <end position="532"/>
    </location>
</feature>
<feature type="compositionally biased region" description="Basic and acidic residues" evidence="1">
    <location>
        <begin position="1"/>
        <end position="20"/>
    </location>
</feature>
<organism evidence="2 3">
    <name type="scientific">Oculimacula yallundae</name>
    <dbReference type="NCBI Taxonomy" id="86028"/>
    <lineage>
        <taxon>Eukaryota</taxon>
        <taxon>Fungi</taxon>
        <taxon>Dikarya</taxon>
        <taxon>Ascomycota</taxon>
        <taxon>Pezizomycotina</taxon>
        <taxon>Leotiomycetes</taxon>
        <taxon>Helotiales</taxon>
        <taxon>Ploettnerulaceae</taxon>
        <taxon>Oculimacula</taxon>
    </lineage>
</organism>
<feature type="region of interest" description="Disordered" evidence="1">
    <location>
        <begin position="1"/>
        <end position="49"/>
    </location>
</feature>